<dbReference type="InterPro" id="IPR011050">
    <property type="entry name" value="Pectin_lyase_fold/virulence"/>
</dbReference>
<keyword evidence="2" id="KW-0677">Repeat</keyword>
<keyword evidence="7" id="KW-1185">Reference proteome</keyword>
<dbReference type="RefSeq" id="WP_245842887.1">
    <property type="nucleotide sequence ID" value="NZ_FZOQ01000041.1"/>
</dbReference>
<evidence type="ECO:0000256" key="1">
    <source>
        <dbReference type="ARBA" id="ARBA00004906"/>
    </source>
</evidence>
<dbReference type="AlphaFoldDB" id="A0A239LHB7"/>
<dbReference type="PANTHER" id="PTHR22990:SF15">
    <property type="entry name" value="F-BOX ONLY PROTEIN 10"/>
    <property type="match status" value="1"/>
</dbReference>
<proteinExistence type="predicted"/>
<keyword evidence="3" id="KW-0833">Ubl conjugation pathway</keyword>
<dbReference type="Proteomes" id="UP000198432">
    <property type="component" value="Unassembled WGS sequence"/>
</dbReference>
<comment type="pathway">
    <text evidence="1">Protein modification; protein ubiquitination.</text>
</comment>
<feature type="domain" description="Periplasmic copper-binding protein NosD beta helix" evidence="5">
    <location>
        <begin position="159"/>
        <end position="348"/>
    </location>
</feature>
<dbReference type="Pfam" id="PF05048">
    <property type="entry name" value="NosD"/>
    <property type="match status" value="1"/>
</dbReference>
<dbReference type="EMBL" id="FZOQ01000041">
    <property type="protein sequence ID" value="SNT29312.1"/>
    <property type="molecule type" value="Genomic_DNA"/>
</dbReference>
<dbReference type="NCBIfam" id="TIGR04247">
    <property type="entry name" value="NosD_copper_fam"/>
    <property type="match status" value="1"/>
</dbReference>
<dbReference type="InterPro" id="IPR006626">
    <property type="entry name" value="PbH1"/>
</dbReference>
<name>A0A239LHB7_9BACT</name>
<evidence type="ECO:0000256" key="4">
    <source>
        <dbReference type="SAM" id="SignalP"/>
    </source>
</evidence>
<accession>A0A239LHB7</accession>
<protein>
    <submittedName>
        <fullName evidence="6">Nitrous oxidase accessory protein</fullName>
    </submittedName>
</protein>
<organism evidence="6 7">
    <name type="scientific">Pontibacter ummariensis</name>
    <dbReference type="NCBI Taxonomy" id="1610492"/>
    <lineage>
        <taxon>Bacteria</taxon>
        <taxon>Pseudomonadati</taxon>
        <taxon>Bacteroidota</taxon>
        <taxon>Cytophagia</taxon>
        <taxon>Cytophagales</taxon>
        <taxon>Hymenobacteraceae</taxon>
        <taxon>Pontibacter</taxon>
    </lineage>
</organism>
<dbReference type="InterPro" id="IPR051550">
    <property type="entry name" value="SCF-Subunits/Alg-Epimerases"/>
</dbReference>
<evidence type="ECO:0000259" key="5">
    <source>
        <dbReference type="Pfam" id="PF05048"/>
    </source>
</evidence>
<dbReference type="PANTHER" id="PTHR22990">
    <property type="entry name" value="F-BOX ONLY PROTEIN"/>
    <property type="match status" value="1"/>
</dbReference>
<keyword evidence="4" id="KW-0732">Signal</keyword>
<dbReference type="NCBIfam" id="TIGR03804">
    <property type="entry name" value="para_beta_helix"/>
    <property type="match status" value="3"/>
</dbReference>
<dbReference type="InterPro" id="IPR007742">
    <property type="entry name" value="NosD_dom"/>
</dbReference>
<feature type="chain" id="PRO_5012534478" evidence="4">
    <location>
        <begin position="25"/>
        <end position="414"/>
    </location>
</feature>
<dbReference type="Gene3D" id="2.160.20.10">
    <property type="entry name" value="Single-stranded right-handed beta-helix, Pectin lyase-like"/>
    <property type="match status" value="2"/>
</dbReference>
<dbReference type="SMART" id="SM00710">
    <property type="entry name" value="PbH1"/>
    <property type="match status" value="9"/>
</dbReference>
<gene>
    <name evidence="6" type="ORF">SAMN06296052_14118</name>
</gene>
<dbReference type="InterPro" id="IPR012334">
    <property type="entry name" value="Pectin_lyas_fold"/>
</dbReference>
<sequence>MKNLSRHIVQITTLLLLAGLQVQATTLKVCATCPNTSIRKAIALAKPGDSIVVDGGVYREGTIDIKKPISLIGLNNPVLDGQFKGEILNIRSSYVTVQGFTLKDVEVSYLSDNAAIRVAEASHVKVLNNKIENAFFGIYLQRADSCEVRGNVVHGQATTESGSGNAIHLWYCDDIRVQDNKVSGHRDGIYFEFATNSHIQGNLSQGNLRYGLHFMFSDGNVYMGNTFRQNGAGVAVMYTKNIVMQDNLFEDNWGAAAYGLLLKDISRSVIKNNTFKRNTAGIYLEGSSKLDVQKNNFENNGWAVRLLSNCEQDTFRLNNFVGNTFDVATNGNTVLNYFSGNYWDKYNGYDLNKDKTGDVPYRPVSLYSMLVERVPPSVMFMRSFIVDLMDQVERVLPSFIPERLVDANPSMKRI</sequence>
<feature type="signal peptide" evidence="4">
    <location>
        <begin position="1"/>
        <end position="24"/>
    </location>
</feature>
<dbReference type="InterPro" id="IPR026464">
    <property type="entry name" value="NosD_copper_fam"/>
</dbReference>
<evidence type="ECO:0000256" key="3">
    <source>
        <dbReference type="ARBA" id="ARBA00022786"/>
    </source>
</evidence>
<evidence type="ECO:0000313" key="6">
    <source>
        <dbReference type="EMBL" id="SNT29312.1"/>
    </source>
</evidence>
<dbReference type="SUPFAM" id="SSF51126">
    <property type="entry name" value="Pectin lyase-like"/>
    <property type="match status" value="1"/>
</dbReference>
<reference evidence="7" key="1">
    <citation type="submission" date="2017-06" db="EMBL/GenBank/DDBJ databases">
        <authorList>
            <person name="Varghese N."/>
            <person name="Submissions S."/>
        </authorList>
    </citation>
    <scope>NUCLEOTIDE SEQUENCE [LARGE SCALE GENOMIC DNA]</scope>
    <source>
        <strain evidence="7">NKM1</strain>
    </source>
</reference>
<dbReference type="InterPro" id="IPR022441">
    <property type="entry name" value="Para_beta_helix_rpt-2"/>
</dbReference>
<evidence type="ECO:0000313" key="7">
    <source>
        <dbReference type="Proteomes" id="UP000198432"/>
    </source>
</evidence>
<evidence type="ECO:0000256" key="2">
    <source>
        <dbReference type="ARBA" id="ARBA00022737"/>
    </source>
</evidence>